<feature type="binding site" evidence="3">
    <location>
        <position position="156"/>
    </location>
    <ligand>
        <name>a divalent metal cation</name>
        <dbReference type="ChEBI" id="CHEBI:60240"/>
        <label>2</label>
    </ligand>
</feature>
<proteinExistence type="predicted"/>
<organism evidence="4 5">
    <name type="scientific">Candidatus Gottesmanbacteria bacterium RIFCSPHIGHO2_02_FULL_39_11</name>
    <dbReference type="NCBI Taxonomy" id="1798382"/>
    <lineage>
        <taxon>Bacteria</taxon>
        <taxon>Candidatus Gottesmaniibacteriota</taxon>
    </lineage>
</organism>
<dbReference type="InterPro" id="IPR032466">
    <property type="entry name" value="Metal_Hydrolase"/>
</dbReference>
<evidence type="ECO:0000256" key="1">
    <source>
        <dbReference type="ARBA" id="ARBA00022723"/>
    </source>
</evidence>
<evidence type="ECO:0000256" key="2">
    <source>
        <dbReference type="ARBA" id="ARBA00022801"/>
    </source>
</evidence>
<dbReference type="CDD" id="cd01310">
    <property type="entry name" value="TatD_DNAse"/>
    <property type="match status" value="1"/>
</dbReference>
<dbReference type="Proteomes" id="UP000176923">
    <property type="component" value="Unassembled WGS sequence"/>
</dbReference>
<feature type="binding site" evidence="3">
    <location>
        <position position="113"/>
    </location>
    <ligand>
        <name>a divalent metal cation</name>
        <dbReference type="ChEBI" id="CHEBI:60240"/>
        <label>1</label>
    </ligand>
</feature>
<dbReference type="AlphaFoldDB" id="A0A1F5ZLE3"/>
<dbReference type="STRING" id="1798382.A3D77_05300"/>
<dbReference type="GO" id="GO:0016788">
    <property type="term" value="F:hydrolase activity, acting on ester bonds"/>
    <property type="evidence" value="ECO:0007669"/>
    <property type="project" value="InterPro"/>
</dbReference>
<evidence type="ECO:0000256" key="3">
    <source>
        <dbReference type="PIRSR" id="PIRSR005902-1"/>
    </source>
</evidence>
<feature type="binding site" evidence="3">
    <location>
        <position position="6"/>
    </location>
    <ligand>
        <name>a divalent metal cation</name>
        <dbReference type="ChEBI" id="CHEBI:60240"/>
        <label>1</label>
    </ligand>
</feature>
<feature type="binding site" evidence="3">
    <location>
        <position position="232"/>
    </location>
    <ligand>
        <name>a divalent metal cation</name>
        <dbReference type="ChEBI" id="CHEBI:60240"/>
        <label>1</label>
    </ligand>
</feature>
<feature type="binding site" evidence="3">
    <location>
        <position position="182"/>
    </location>
    <ligand>
        <name>a divalent metal cation</name>
        <dbReference type="ChEBI" id="CHEBI:60240"/>
        <label>2</label>
    </ligand>
</feature>
<dbReference type="PIRSF" id="PIRSF005902">
    <property type="entry name" value="DNase_TatD"/>
    <property type="match status" value="1"/>
</dbReference>
<dbReference type="PROSITE" id="PS01137">
    <property type="entry name" value="TATD_1"/>
    <property type="match status" value="1"/>
</dbReference>
<dbReference type="GO" id="GO:0046872">
    <property type="term" value="F:metal ion binding"/>
    <property type="evidence" value="ECO:0007669"/>
    <property type="project" value="UniProtKB-KW"/>
</dbReference>
<accession>A0A1F5ZLE3</accession>
<protein>
    <recommendedName>
        <fullName evidence="6">Hydrolase TatD</fullName>
    </recommendedName>
</protein>
<evidence type="ECO:0000313" key="4">
    <source>
        <dbReference type="EMBL" id="OGG13251.1"/>
    </source>
</evidence>
<reference evidence="4 5" key="1">
    <citation type="journal article" date="2016" name="Nat. Commun.">
        <title>Thousands of microbial genomes shed light on interconnected biogeochemical processes in an aquifer system.</title>
        <authorList>
            <person name="Anantharaman K."/>
            <person name="Brown C.T."/>
            <person name="Hug L.A."/>
            <person name="Sharon I."/>
            <person name="Castelle C.J."/>
            <person name="Probst A.J."/>
            <person name="Thomas B.C."/>
            <person name="Singh A."/>
            <person name="Wilkins M.J."/>
            <person name="Karaoz U."/>
            <person name="Brodie E.L."/>
            <person name="Williams K.H."/>
            <person name="Hubbard S.S."/>
            <person name="Banfield J.F."/>
        </authorList>
    </citation>
    <scope>NUCLEOTIDE SEQUENCE [LARGE SCALE GENOMIC DNA]</scope>
</reference>
<evidence type="ECO:0008006" key="6">
    <source>
        <dbReference type="Google" id="ProtNLM"/>
    </source>
</evidence>
<dbReference type="Gene3D" id="3.20.20.140">
    <property type="entry name" value="Metal-dependent hydrolases"/>
    <property type="match status" value="1"/>
</dbReference>
<dbReference type="PANTHER" id="PTHR46124:SF2">
    <property type="entry name" value="D-AMINOACYL-TRNA DEACYLASE"/>
    <property type="match status" value="1"/>
</dbReference>
<feature type="binding site" evidence="3">
    <location>
        <position position="8"/>
    </location>
    <ligand>
        <name>a divalent metal cation</name>
        <dbReference type="ChEBI" id="CHEBI:60240"/>
        <label>1</label>
    </ligand>
</feature>
<sequence length="283" mass="31983">MFIDTHCHLNFKAFEGILDPVLERSKKAGVEKIVIPSAKLDSSRKAVEIAGKYSNCFAAVGIHPHHALDRHAEFDSASSENRTQILKQVQDDNDIKKQLLSLASNPKVVAIGEIGMDYHHYKNSPAPDEETKGIQKELFLLQLEIAYEKKLPVIIHCRWAQTDVFNIISDFIKKKPLNGVFHCFEGNKEYLKDVLNLGFYVGFDGNSTYPENHHLRELMLLTPLDRLLLETDAPFLTPIPYRGTQNEPAYLINVAETVSGIHKKSLKEIEDLTCSNALKLFSI</sequence>
<dbReference type="InterPro" id="IPR001130">
    <property type="entry name" value="TatD-like"/>
</dbReference>
<dbReference type="EMBL" id="MFJL01000038">
    <property type="protein sequence ID" value="OGG13251.1"/>
    <property type="molecule type" value="Genomic_DNA"/>
</dbReference>
<comment type="caution">
    <text evidence="4">The sequence shown here is derived from an EMBL/GenBank/DDBJ whole genome shotgun (WGS) entry which is preliminary data.</text>
</comment>
<keyword evidence="2" id="KW-0378">Hydrolase</keyword>
<name>A0A1F5ZLE3_9BACT</name>
<gene>
    <name evidence="4" type="ORF">A3D77_05300</name>
</gene>
<dbReference type="InterPro" id="IPR018228">
    <property type="entry name" value="DNase_TatD-rel_CS"/>
</dbReference>
<dbReference type="Pfam" id="PF01026">
    <property type="entry name" value="TatD_DNase"/>
    <property type="match status" value="1"/>
</dbReference>
<evidence type="ECO:0000313" key="5">
    <source>
        <dbReference type="Proteomes" id="UP000176923"/>
    </source>
</evidence>
<keyword evidence="1 3" id="KW-0479">Metal-binding</keyword>
<dbReference type="SUPFAM" id="SSF51556">
    <property type="entry name" value="Metallo-dependent hydrolases"/>
    <property type="match status" value="1"/>
</dbReference>
<dbReference type="FunFam" id="3.20.20.140:FF:000005">
    <property type="entry name" value="TatD family hydrolase"/>
    <property type="match status" value="1"/>
</dbReference>
<dbReference type="PANTHER" id="PTHR46124">
    <property type="entry name" value="D-AMINOACYL-TRNA DEACYLASE"/>
    <property type="match status" value="1"/>
</dbReference>